<dbReference type="CDD" id="cd22573">
    <property type="entry name" value="RMP1_RBD"/>
    <property type="match status" value="1"/>
</dbReference>
<dbReference type="InterPro" id="IPR047204">
    <property type="entry name" value="RMP1_RBD"/>
</dbReference>
<reference evidence="4" key="1">
    <citation type="submission" date="2022-12" db="EMBL/GenBank/DDBJ databases">
        <authorList>
            <person name="Brejova B."/>
        </authorList>
    </citation>
    <scope>NUCLEOTIDE SEQUENCE</scope>
</reference>
<proteinExistence type="predicted"/>
<evidence type="ECO:0000256" key="1">
    <source>
        <dbReference type="SAM" id="MobiDB-lite"/>
    </source>
</evidence>
<feature type="compositionally biased region" description="Basic residues" evidence="1">
    <location>
        <begin position="256"/>
        <end position="265"/>
    </location>
</feature>
<dbReference type="InterPro" id="IPR047205">
    <property type="entry name" value="RMP1"/>
</dbReference>
<dbReference type="GO" id="GO:0000294">
    <property type="term" value="P:nuclear-transcribed mRNA catabolic process, RNase MRP-dependent"/>
    <property type="evidence" value="ECO:0007669"/>
    <property type="project" value="TreeGrafter"/>
</dbReference>
<dbReference type="GO" id="GO:0000172">
    <property type="term" value="C:ribonuclease MRP complex"/>
    <property type="evidence" value="ECO:0007669"/>
    <property type="project" value="InterPro"/>
</dbReference>
<feature type="region of interest" description="Disordered" evidence="1">
    <location>
        <begin position="177"/>
        <end position="361"/>
    </location>
</feature>
<keyword evidence="2" id="KW-1133">Transmembrane helix</keyword>
<keyword evidence="2" id="KW-0472">Membrane</keyword>
<dbReference type="GO" id="GO:0042134">
    <property type="term" value="F:rRNA primary transcript binding"/>
    <property type="evidence" value="ECO:0007669"/>
    <property type="project" value="InterPro"/>
</dbReference>
<dbReference type="PANTHER" id="PTHR37792">
    <property type="entry name" value="RIBONUCLEASE MRP PROTEIN SUBUNIT RMP1"/>
    <property type="match status" value="1"/>
</dbReference>
<feature type="compositionally biased region" description="Basic and acidic residues" evidence="1">
    <location>
        <begin position="212"/>
        <end position="230"/>
    </location>
</feature>
<gene>
    <name evidence="4" type="ORF">CANVERA_P1594</name>
</gene>
<feature type="compositionally biased region" description="Basic and acidic residues" evidence="1">
    <location>
        <begin position="181"/>
        <end position="190"/>
    </location>
</feature>
<evidence type="ECO:0000313" key="4">
    <source>
        <dbReference type="EMBL" id="CAI5757077.1"/>
    </source>
</evidence>
<dbReference type="EMBL" id="CANTUO010000001">
    <property type="protein sequence ID" value="CAI5757077.1"/>
    <property type="molecule type" value="Genomic_DNA"/>
</dbReference>
<dbReference type="PANTHER" id="PTHR37792:SF1">
    <property type="entry name" value="RIBONUCLEASE MRP PROTEIN SUBUNIT RMP1"/>
    <property type="match status" value="1"/>
</dbReference>
<evidence type="ECO:0000256" key="2">
    <source>
        <dbReference type="SAM" id="Phobius"/>
    </source>
</evidence>
<organism evidence="4 5">
    <name type="scientific">Candida verbasci</name>
    <dbReference type="NCBI Taxonomy" id="1227364"/>
    <lineage>
        <taxon>Eukaryota</taxon>
        <taxon>Fungi</taxon>
        <taxon>Dikarya</taxon>
        <taxon>Ascomycota</taxon>
        <taxon>Saccharomycotina</taxon>
        <taxon>Pichiomycetes</taxon>
        <taxon>Debaryomycetaceae</taxon>
        <taxon>Candida/Lodderomyces clade</taxon>
        <taxon>Candida</taxon>
    </lineage>
</organism>
<evidence type="ECO:0000259" key="3">
    <source>
        <dbReference type="Pfam" id="PF20945"/>
    </source>
</evidence>
<dbReference type="OrthoDB" id="5414547at2759"/>
<dbReference type="Proteomes" id="UP001152885">
    <property type="component" value="Unassembled WGS sequence"/>
</dbReference>
<comment type="caution">
    <text evidence="4">The sequence shown here is derived from an EMBL/GenBank/DDBJ whole genome shotgun (WGS) entry which is preliminary data.</text>
</comment>
<dbReference type="AlphaFoldDB" id="A0A9W4TUY2"/>
<protein>
    <recommendedName>
        <fullName evidence="3">RNase MRP protein 1 RNA binding domain-containing protein</fullName>
    </recommendedName>
</protein>
<feature type="domain" description="RNase MRP protein 1 RNA binding" evidence="3">
    <location>
        <begin position="15"/>
        <end position="112"/>
    </location>
</feature>
<feature type="compositionally biased region" description="Basic and acidic residues" evidence="1">
    <location>
        <begin position="274"/>
        <end position="348"/>
    </location>
</feature>
<keyword evidence="5" id="KW-1185">Reference proteome</keyword>
<feature type="transmembrane region" description="Helical" evidence="2">
    <location>
        <begin position="86"/>
        <end position="111"/>
    </location>
</feature>
<dbReference type="Pfam" id="PF20945">
    <property type="entry name" value="RMP1"/>
    <property type="match status" value="1"/>
</dbReference>
<evidence type="ECO:0000313" key="5">
    <source>
        <dbReference type="Proteomes" id="UP001152885"/>
    </source>
</evidence>
<feature type="compositionally biased region" description="Basic residues" evidence="1">
    <location>
        <begin position="349"/>
        <end position="361"/>
    </location>
</feature>
<sequence length="361" mass="42733">MDSIIYKELTNEYEILYLIYYRSKNQHRSQKWFKFLNIIIRKLRKMLKLQIDINRLQETMTKRVEYKSKQIVSLANHLESQIFTDAYWSFNSILALGQFITLGFALIGALAKINELLIKIPGVKQKKQWLNIPGPQMLQSREMHRDCRRDICLADDLGEEVSDDYDSKEDLRSIASLRPKPVFDKPESRSETSTLLEKPESKSRSTTPSSLEKPDVAKEDKEVENEKENENEAEIEVEKKKRRMDTIDDIFGEPSKKKKKKKKRTSTIDDIFEDSSKKEKKKDREKVKIKVNIKEMELQKELEKELDLQNEKEQEQEQEKDKEQENKQEKETEVKSIKEKAKDKDKEKSVKKKRKNSPLML</sequence>
<dbReference type="GO" id="GO:0000466">
    <property type="term" value="P:maturation of 5.8S rRNA from tricistronic rRNA transcript (SSU-rRNA, 5.8S rRNA, LSU-rRNA)"/>
    <property type="evidence" value="ECO:0007669"/>
    <property type="project" value="TreeGrafter"/>
</dbReference>
<keyword evidence="2" id="KW-0812">Transmembrane</keyword>
<name>A0A9W4TUY2_9ASCO</name>
<accession>A0A9W4TUY2</accession>